<proteinExistence type="predicted"/>
<dbReference type="Proteomes" id="UP000236023">
    <property type="component" value="Unassembled WGS sequence"/>
</dbReference>
<dbReference type="RefSeq" id="WP_102895771.1">
    <property type="nucleotide sequence ID" value="NZ_JAMOHU010000058.1"/>
</dbReference>
<name>A0A2N8SRI4_STUST</name>
<dbReference type="InterPro" id="IPR046273">
    <property type="entry name" value="DUF6306"/>
</dbReference>
<dbReference type="AlphaFoldDB" id="A0A2N8SRI4"/>
<comment type="caution">
    <text evidence="2">The sequence shown here is derived from an EMBL/GenBank/DDBJ whole genome shotgun (WGS) entry which is preliminary data.</text>
</comment>
<gene>
    <name evidence="2" type="ORF">CXK94_21070</name>
</gene>
<organism evidence="2 3">
    <name type="scientific">Stutzerimonas stutzeri</name>
    <name type="common">Pseudomonas stutzeri</name>
    <dbReference type="NCBI Taxonomy" id="316"/>
    <lineage>
        <taxon>Bacteria</taxon>
        <taxon>Pseudomonadati</taxon>
        <taxon>Pseudomonadota</taxon>
        <taxon>Gammaproteobacteria</taxon>
        <taxon>Pseudomonadales</taxon>
        <taxon>Pseudomonadaceae</taxon>
        <taxon>Stutzerimonas</taxon>
    </lineage>
</organism>
<protein>
    <submittedName>
        <fullName evidence="2">Diguanylate cyclase</fullName>
    </submittedName>
</protein>
<reference evidence="2 3" key="1">
    <citation type="submission" date="2018-01" db="EMBL/GenBank/DDBJ databases">
        <title>Denitrification phenotypes of diverse strains of Pseudomonas stutzeri.</title>
        <authorList>
            <person name="Milligan D.A."/>
            <person name="Bergaust L."/>
            <person name="Bakken L.R."/>
            <person name="Frostegard A."/>
        </authorList>
    </citation>
    <scope>NUCLEOTIDE SEQUENCE [LARGE SCALE GENOMIC DNA]</scope>
    <source>
        <strain evidence="2 3">24a75</strain>
    </source>
</reference>
<evidence type="ECO:0000313" key="3">
    <source>
        <dbReference type="Proteomes" id="UP000236023"/>
    </source>
</evidence>
<evidence type="ECO:0000313" key="2">
    <source>
        <dbReference type="EMBL" id="PNG05107.1"/>
    </source>
</evidence>
<feature type="domain" description="DUF6306" evidence="1">
    <location>
        <begin position="12"/>
        <end position="133"/>
    </location>
</feature>
<evidence type="ECO:0000259" key="1">
    <source>
        <dbReference type="Pfam" id="PF19825"/>
    </source>
</evidence>
<dbReference type="Pfam" id="PF19825">
    <property type="entry name" value="DUF6306"/>
    <property type="match status" value="1"/>
</dbReference>
<dbReference type="EMBL" id="POUT01000019">
    <property type="protein sequence ID" value="PNG05107.1"/>
    <property type="molecule type" value="Genomic_DNA"/>
</dbReference>
<sequence>MTVESLGIERERLIAALDELLSAERAGAQVANASLREATGELQRSVLAQVHRGEADSCRRLRDCLVLLGAEPGRERGAFYEKCMAIADLGERLALVDRGQKWVIRKLQALLEEVTHPQIRQELEAVLETHEINSDDYAAKAQELR</sequence>
<accession>A0A2N8SRI4</accession>